<keyword evidence="1" id="KW-0175">Coiled coil</keyword>
<dbReference type="AlphaFoldDB" id="A0AAN9IS26"/>
<keyword evidence="3" id="KW-1185">Reference proteome</keyword>
<evidence type="ECO:0000313" key="2">
    <source>
        <dbReference type="EMBL" id="KAK7285235.1"/>
    </source>
</evidence>
<dbReference type="EMBL" id="JAYKXN010000005">
    <property type="protein sequence ID" value="KAK7285235.1"/>
    <property type="molecule type" value="Genomic_DNA"/>
</dbReference>
<protein>
    <submittedName>
        <fullName evidence="2">Uncharacterized protein</fullName>
    </submittedName>
</protein>
<accession>A0AAN9IS26</accession>
<dbReference type="Proteomes" id="UP001359559">
    <property type="component" value="Unassembled WGS sequence"/>
</dbReference>
<feature type="coiled-coil region" evidence="1">
    <location>
        <begin position="36"/>
        <end position="63"/>
    </location>
</feature>
<name>A0AAN9IS26_CLITE</name>
<evidence type="ECO:0000256" key="1">
    <source>
        <dbReference type="SAM" id="Coils"/>
    </source>
</evidence>
<gene>
    <name evidence="2" type="ORF">RJT34_19999</name>
</gene>
<proteinExistence type="predicted"/>
<reference evidence="2 3" key="1">
    <citation type="submission" date="2024-01" db="EMBL/GenBank/DDBJ databases">
        <title>The genomes of 5 underutilized Papilionoideae crops provide insights into root nodulation and disease resistance.</title>
        <authorList>
            <person name="Yuan L."/>
        </authorList>
    </citation>
    <scope>NUCLEOTIDE SEQUENCE [LARGE SCALE GENOMIC DNA]</scope>
    <source>
        <strain evidence="2">LY-2023</strain>
        <tissue evidence="2">Leaf</tissue>
    </source>
</reference>
<organism evidence="2 3">
    <name type="scientific">Clitoria ternatea</name>
    <name type="common">Butterfly pea</name>
    <dbReference type="NCBI Taxonomy" id="43366"/>
    <lineage>
        <taxon>Eukaryota</taxon>
        <taxon>Viridiplantae</taxon>
        <taxon>Streptophyta</taxon>
        <taxon>Embryophyta</taxon>
        <taxon>Tracheophyta</taxon>
        <taxon>Spermatophyta</taxon>
        <taxon>Magnoliopsida</taxon>
        <taxon>eudicotyledons</taxon>
        <taxon>Gunneridae</taxon>
        <taxon>Pentapetalae</taxon>
        <taxon>rosids</taxon>
        <taxon>fabids</taxon>
        <taxon>Fabales</taxon>
        <taxon>Fabaceae</taxon>
        <taxon>Papilionoideae</taxon>
        <taxon>50 kb inversion clade</taxon>
        <taxon>NPAAA clade</taxon>
        <taxon>indigoferoid/millettioid clade</taxon>
        <taxon>Phaseoleae</taxon>
        <taxon>Clitoria</taxon>
    </lineage>
</organism>
<comment type="caution">
    <text evidence="2">The sequence shown here is derived from an EMBL/GenBank/DDBJ whole genome shotgun (WGS) entry which is preliminary data.</text>
</comment>
<sequence>MASSTEDLGALDSWEVADLEESMNRLNLEPKMVQDYVQMQMQMQEIQDNIRSKRNKIFLLMEEQRIRSMRKVVTEVGEEETNERTDIPSSFSFLPHVKLMVTVSGAMV</sequence>
<evidence type="ECO:0000313" key="3">
    <source>
        <dbReference type="Proteomes" id="UP001359559"/>
    </source>
</evidence>